<proteinExistence type="predicted"/>
<protein>
    <submittedName>
        <fullName evidence="7">Uncharacterized protein</fullName>
    </submittedName>
</protein>
<keyword evidence="3" id="KW-0574">Periplasm</keyword>
<dbReference type="Pfam" id="PF16889">
    <property type="entry name" value="Hepar_II_III_N"/>
    <property type="match status" value="1"/>
</dbReference>
<evidence type="ECO:0000259" key="6">
    <source>
        <dbReference type="Pfam" id="PF16889"/>
    </source>
</evidence>
<organism evidence="7 8">
    <name type="scientific">Glycocaulis alkaliphilus</name>
    <dbReference type="NCBI Taxonomy" id="1434191"/>
    <lineage>
        <taxon>Bacteria</taxon>
        <taxon>Pseudomonadati</taxon>
        <taxon>Pseudomonadota</taxon>
        <taxon>Alphaproteobacteria</taxon>
        <taxon>Maricaulales</taxon>
        <taxon>Maricaulaceae</taxon>
        <taxon>Glycocaulis</taxon>
    </lineage>
</organism>
<evidence type="ECO:0000256" key="1">
    <source>
        <dbReference type="ARBA" id="ARBA00004418"/>
    </source>
</evidence>
<evidence type="ECO:0000259" key="5">
    <source>
        <dbReference type="Pfam" id="PF07940"/>
    </source>
</evidence>
<dbReference type="Pfam" id="PF07940">
    <property type="entry name" value="Hepar_II_III_C"/>
    <property type="match status" value="1"/>
</dbReference>
<keyword evidence="8" id="KW-1185">Reference proteome</keyword>
<comment type="subcellular location">
    <subcellularLocation>
        <location evidence="1">Periplasm</location>
    </subcellularLocation>
</comment>
<evidence type="ECO:0000256" key="4">
    <source>
        <dbReference type="ARBA" id="ARBA00023239"/>
    </source>
</evidence>
<evidence type="ECO:0000313" key="7">
    <source>
        <dbReference type="EMBL" id="AZU04679.1"/>
    </source>
</evidence>
<dbReference type="InterPro" id="IPR008929">
    <property type="entry name" value="Chondroitin_lyas"/>
</dbReference>
<dbReference type="SUPFAM" id="SSF48230">
    <property type="entry name" value="Chondroitin AC/alginate lyase"/>
    <property type="match status" value="1"/>
</dbReference>
<dbReference type="GO" id="GO:0016829">
    <property type="term" value="F:lyase activity"/>
    <property type="evidence" value="ECO:0007669"/>
    <property type="project" value="UniProtKB-KW"/>
</dbReference>
<dbReference type="Gene3D" id="1.50.10.100">
    <property type="entry name" value="Chondroitin AC/alginate lyase"/>
    <property type="match status" value="1"/>
</dbReference>
<evidence type="ECO:0000256" key="2">
    <source>
        <dbReference type="ARBA" id="ARBA00022729"/>
    </source>
</evidence>
<feature type="domain" description="Heparinase II/III-like C-terminal" evidence="5">
    <location>
        <begin position="289"/>
        <end position="494"/>
    </location>
</feature>
<dbReference type="GO" id="GO:0042597">
    <property type="term" value="C:periplasmic space"/>
    <property type="evidence" value="ECO:0007669"/>
    <property type="project" value="UniProtKB-SubCell"/>
</dbReference>
<dbReference type="AlphaFoldDB" id="A0A3T0EBH2"/>
<dbReference type="Proteomes" id="UP000286954">
    <property type="component" value="Chromosome"/>
</dbReference>
<dbReference type="InterPro" id="IPR012480">
    <property type="entry name" value="Hepar_II_III_C"/>
</dbReference>
<reference evidence="7 8" key="1">
    <citation type="submission" date="2016-12" db="EMBL/GenBank/DDBJ databases">
        <title>The genome of dimorphic prosthecate Glycocaulis alkaliphilus 6b-8t, isolated from crude oil dictates its adaptability in petroleum environments.</title>
        <authorList>
            <person name="Wu X.-L."/>
            <person name="Geng S."/>
        </authorList>
    </citation>
    <scope>NUCLEOTIDE SEQUENCE [LARGE SCALE GENOMIC DNA]</scope>
    <source>
        <strain evidence="7 8">6B-8</strain>
    </source>
</reference>
<evidence type="ECO:0000313" key="8">
    <source>
        <dbReference type="Proteomes" id="UP000286954"/>
    </source>
</evidence>
<dbReference type="Gene3D" id="2.70.98.70">
    <property type="match status" value="1"/>
</dbReference>
<dbReference type="PANTHER" id="PTHR39210:SF1">
    <property type="entry name" value="HEPARIN-SULFATE LYASE"/>
    <property type="match status" value="1"/>
</dbReference>
<keyword evidence="2" id="KW-0732">Signal</keyword>
<dbReference type="KEGG" id="gak:X907_2158"/>
<dbReference type="PANTHER" id="PTHR39210">
    <property type="entry name" value="HEPARIN-SULFATE LYASE"/>
    <property type="match status" value="1"/>
</dbReference>
<sequence>METAIKRDMLFLLTVRPFGKTKRHGVMFRKGGEPVHLKPPIDWEQDPFNDRNWCFNLHALRAIDPALDKHLRTDKPQPLEYALKWILDWRRAQIEGTVSEFANHDMACGLRAARIAYVLQHAEVGGFPIKTHELNKLRALAGEHIAVLSDPDFLAHNNHALFQIVGLYAAGLAVGGEAGAAARALASEFLEDRTAKWFTPRGIHKEHSPEYHAFVTRELLRLPKALRTKRLSMLLKQADALTQKFVGAGNTLLPIGDTSTPQKFKVTDKTRSTVLAGKKVQLSDLSSDGYVMSKRSSESFIFHASAFSGVHKHADDLSFMWSDSVAPLFIDAGKYSYDKDELRQFIVSCRAHNTVSLASQLPAPDSIEWPESGTGIKDVVACDEDGLRLSGEVHRPSLFHQSRRLLYRPGVLIEIEDTVENFTRHAAESLLQIDGEASVKRIGRSTIIIKRGKTRVRVSWSGGRLHHYHGSTNPRYGWRSRTYRQLEPCHTLALRRSGRAVNLRWRIELKSIERHEKR</sequence>
<keyword evidence="4" id="KW-0456">Lyase</keyword>
<feature type="domain" description="Heparin-sulfate lyase N-terminal" evidence="6">
    <location>
        <begin position="39"/>
        <end position="230"/>
    </location>
</feature>
<dbReference type="InterPro" id="IPR031680">
    <property type="entry name" value="Hepar_II_III_N"/>
</dbReference>
<accession>A0A3T0EBH2</accession>
<dbReference type="EMBL" id="CP018911">
    <property type="protein sequence ID" value="AZU04679.1"/>
    <property type="molecule type" value="Genomic_DNA"/>
</dbReference>
<gene>
    <name evidence="7" type="ORF">X907_2158</name>
</gene>
<dbReference type="RefSeq" id="WP_170175532.1">
    <property type="nucleotide sequence ID" value="NZ_BMFB01000001.1"/>
</dbReference>
<name>A0A3T0EBH2_9PROT</name>
<evidence type="ECO:0000256" key="3">
    <source>
        <dbReference type="ARBA" id="ARBA00022764"/>
    </source>
</evidence>